<dbReference type="Proteomes" id="UP000006514">
    <property type="component" value="Unassembled WGS sequence"/>
</dbReference>
<protein>
    <recommendedName>
        <fullName evidence="3">Protein kinase domain-containing protein</fullName>
    </recommendedName>
</protein>
<evidence type="ECO:0000313" key="2">
    <source>
        <dbReference type="Proteomes" id="UP000006514"/>
    </source>
</evidence>
<gene>
    <name evidence="1" type="ORF">AURDEDRAFT_171373</name>
</gene>
<evidence type="ECO:0008006" key="3">
    <source>
        <dbReference type="Google" id="ProtNLM"/>
    </source>
</evidence>
<dbReference type="OMA" id="LEYWANT"/>
<dbReference type="InterPro" id="IPR011009">
    <property type="entry name" value="Kinase-like_dom_sf"/>
</dbReference>
<organism evidence="1 2">
    <name type="scientific">Auricularia subglabra (strain TFB-10046 / SS5)</name>
    <name type="common">White-rot fungus</name>
    <name type="synonym">Auricularia delicata (strain TFB10046)</name>
    <dbReference type="NCBI Taxonomy" id="717982"/>
    <lineage>
        <taxon>Eukaryota</taxon>
        <taxon>Fungi</taxon>
        <taxon>Dikarya</taxon>
        <taxon>Basidiomycota</taxon>
        <taxon>Agaricomycotina</taxon>
        <taxon>Agaricomycetes</taxon>
        <taxon>Auriculariales</taxon>
        <taxon>Auriculariaceae</taxon>
        <taxon>Auricularia</taxon>
    </lineage>
</organism>
<dbReference type="Gene3D" id="1.10.510.10">
    <property type="entry name" value="Transferase(Phosphotransferase) domain 1"/>
    <property type="match status" value="1"/>
</dbReference>
<dbReference type="KEGG" id="adl:AURDEDRAFT_171373"/>
<evidence type="ECO:0000313" key="1">
    <source>
        <dbReference type="EMBL" id="EJD39565.1"/>
    </source>
</evidence>
<dbReference type="EMBL" id="JH687812">
    <property type="protein sequence ID" value="EJD39565.1"/>
    <property type="molecule type" value="Genomic_DNA"/>
</dbReference>
<keyword evidence="2" id="KW-1185">Reference proteome</keyword>
<dbReference type="OrthoDB" id="5987198at2759"/>
<sequence length="417" mass="46743">MSTNEASDKTKDHPEVTPPRLLIKRFIRTGGWQDYVAAVRQYTDMPRCTLAEYGTDSLAISPEIRPYAHGWVRWQPWLLSEGYALHPRYAPGWVPSWVKDPSLNPCSCNDYLHDVSHFNNMELYYNRLTPSKARAGGIAAVRLVDGAHMWLKRCTLQEVEIMAYLSSQPLRSDPRNHCCPLADILCPPMLDTQAHWILVLPLVQHAESCPFMGTVGDVLQCTIQLAEGLAFMHEQNIAHGGITKAKFMKSQLTPTSSPPAGVNGTSGLIAAPNSSSAPIRYWYIDFDRACRFPSVAERRAIQRAPEPRHPAPEIRAAAPHDPFALDVFLFGHALEYWANTCRGLEFLRPLISELVCDNPEDRLSAAEMLTRLREIASRCGPATTLAPYTYRKFDSAVKFAFLLGVNLAQHYLGKREG</sequence>
<name>J0WXD5_AURST</name>
<proteinExistence type="predicted"/>
<accession>J0WXD5</accession>
<dbReference type="InParanoid" id="J0WXD5"/>
<reference evidence="2" key="1">
    <citation type="journal article" date="2012" name="Science">
        <title>The Paleozoic origin of enzymatic lignin decomposition reconstructed from 31 fungal genomes.</title>
        <authorList>
            <person name="Floudas D."/>
            <person name="Binder M."/>
            <person name="Riley R."/>
            <person name="Barry K."/>
            <person name="Blanchette R.A."/>
            <person name="Henrissat B."/>
            <person name="Martinez A.T."/>
            <person name="Otillar R."/>
            <person name="Spatafora J.W."/>
            <person name="Yadav J.S."/>
            <person name="Aerts A."/>
            <person name="Benoit I."/>
            <person name="Boyd A."/>
            <person name="Carlson A."/>
            <person name="Copeland A."/>
            <person name="Coutinho P.M."/>
            <person name="de Vries R.P."/>
            <person name="Ferreira P."/>
            <person name="Findley K."/>
            <person name="Foster B."/>
            <person name="Gaskell J."/>
            <person name="Glotzer D."/>
            <person name="Gorecki P."/>
            <person name="Heitman J."/>
            <person name="Hesse C."/>
            <person name="Hori C."/>
            <person name="Igarashi K."/>
            <person name="Jurgens J.A."/>
            <person name="Kallen N."/>
            <person name="Kersten P."/>
            <person name="Kohler A."/>
            <person name="Kuees U."/>
            <person name="Kumar T.K.A."/>
            <person name="Kuo A."/>
            <person name="LaButti K."/>
            <person name="Larrondo L.F."/>
            <person name="Lindquist E."/>
            <person name="Ling A."/>
            <person name="Lombard V."/>
            <person name="Lucas S."/>
            <person name="Lundell T."/>
            <person name="Martin R."/>
            <person name="McLaughlin D.J."/>
            <person name="Morgenstern I."/>
            <person name="Morin E."/>
            <person name="Murat C."/>
            <person name="Nagy L.G."/>
            <person name="Nolan M."/>
            <person name="Ohm R.A."/>
            <person name="Patyshakuliyeva A."/>
            <person name="Rokas A."/>
            <person name="Ruiz-Duenas F.J."/>
            <person name="Sabat G."/>
            <person name="Salamov A."/>
            <person name="Samejima M."/>
            <person name="Schmutz J."/>
            <person name="Slot J.C."/>
            <person name="St John F."/>
            <person name="Stenlid J."/>
            <person name="Sun H."/>
            <person name="Sun S."/>
            <person name="Syed K."/>
            <person name="Tsang A."/>
            <person name="Wiebenga A."/>
            <person name="Young D."/>
            <person name="Pisabarro A."/>
            <person name="Eastwood D.C."/>
            <person name="Martin F."/>
            <person name="Cullen D."/>
            <person name="Grigoriev I.V."/>
            <person name="Hibbett D.S."/>
        </authorList>
    </citation>
    <scope>NUCLEOTIDE SEQUENCE [LARGE SCALE GENOMIC DNA]</scope>
    <source>
        <strain evidence="2">TFB10046</strain>
    </source>
</reference>
<dbReference type="SUPFAM" id="SSF56112">
    <property type="entry name" value="Protein kinase-like (PK-like)"/>
    <property type="match status" value="1"/>
</dbReference>
<dbReference type="AlphaFoldDB" id="J0WXD5"/>